<evidence type="ECO:0000313" key="5">
    <source>
        <dbReference type="EMBL" id="TGB14965.1"/>
    </source>
</evidence>
<dbReference type="GO" id="GO:0006955">
    <property type="term" value="P:immune response"/>
    <property type="evidence" value="ECO:0007669"/>
    <property type="project" value="InterPro"/>
</dbReference>
<dbReference type="PANTHER" id="PTHR46943">
    <property type="entry name" value="PENTRAXIN-RELATED PROTEIN PTX3"/>
    <property type="match status" value="1"/>
</dbReference>
<keyword evidence="6" id="KW-1185">Reference proteome</keyword>
<feature type="region of interest" description="Disordered" evidence="3">
    <location>
        <begin position="251"/>
        <end position="290"/>
    </location>
</feature>
<dbReference type="Pfam" id="PF13385">
    <property type="entry name" value="Laminin_G_3"/>
    <property type="match status" value="3"/>
</dbReference>
<name>A0A4Z0HAA6_9ACTN</name>
<evidence type="ECO:0000259" key="4">
    <source>
        <dbReference type="SMART" id="SM00560"/>
    </source>
</evidence>
<dbReference type="Proteomes" id="UP000297948">
    <property type="component" value="Unassembled WGS sequence"/>
</dbReference>
<dbReference type="InterPro" id="IPR013320">
    <property type="entry name" value="ConA-like_dom_sf"/>
</dbReference>
<dbReference type="Gene3D" id="2.60.120.200">
    <property type="match status" value="3"/>
</dbReference>
<reference evidence="5 6" key="1">
    <citation type="submission" date="2019-03" db="EMBL/GenBank/DDBJ databases">
        <authorList>
            <person name="Gonzalez-Pimentel J.L."/>
        </authorList>
    </citation>
    <scope>NUCLEOTIDE SEQUENCE [LARGE SCALE GENOMIC DNA]</scope>
    <source>
        <strain evidence="5 6">JCM 31289</strain>
    </source>
</reference>
<dbReference type="OrthoDB" id="176279at2"/>
<proteinExistence type="predicted"/>
<sequence length="1421" mass="150434">MWRDVVVMWPRTRAKGRAIGVLVGVALTAGIAAPVSEAVADEPSVATSASAADEVPVYSESEALAKAKKSGDPVEVASLRGESSEVYATPDGDLEAREYLRPVWARTGGGWKRVDTDLVANEGGTISAKSTTVNVEFSGGGDKAPLVRVERAGRTLSLSWPAALPKPELSGATATYPSVLPGVDLRMTAQEDGFSQLLVVRSAEAANSSALEELRLKLSADGMDVKKTTEGGLQAIDVGAKGAVFEAPKPMMWDSSTGEPAGAKALKSSASTDSEAVGGEPGATESGKLGSVDVAVPSGQNELVLTPDAEVLKGEDTAYPVFIDPQWYSPRASAWTMASKYWASSPQWKFNGESDAGMGYCNWYYCKPNDTKRLFYRIPVSKFAGKSILSAEFVVRNTWSASCDARGVELWETKGISTSTTWDSQDVSGFWVKQLSSESFAYGYNGCSAKDAEFNVKSAVQAAANAKDSTMTFGLRAVSESDEYGWKRFSDKAYLRVKYNRPPAQIKTTQLTMQYGGACEKPANAARVRTLGQISADNVTDPDGDKVSVQFQAKWDGGSWNPSRTSSKESGSRFTISLPSSIPQNKTINWYARSYDGAQYSPWSYAGDPTACYFVYDTKVPAGPAISSGEYPASDPGNPNDPWHDGVGRYGSFEVKAAESDVTTYWYGVNGNPSSKNKVTTTGGAAQIVKVLPAKPGLNFFTARSFDSAGNGSETHTYYYRVKAGQPERATWQLNEAADASEAKGSTPARTLAIHGGVTPGATGVEGTAVRFNGTDGYASTDLPAVNTSGGFAVSAWVKLDRIPDKTADVALAPGNNAPGFELYYSTTYGWSFNQYKSDDASGGLVRADQGDTSKVTAGTWTHLVGSYSSTNDLLQLYVDGKLAGSVPYNAPWEARRGLQVGAKNFTGTPMSFFPGTIDSLQLFDKPLAQDEVDKLAAKQSVGDPGRPAIAVFDLDEAADATELTGHGGVLPAKYNGTVTTGVEGVAGKAARFDGATGFAKIGQISGPHVNTSRPFTVSAWAKLDKKPGGAAVIAAQAGKERPGFELYYSAAYDRWAVNQYSSDSADATPIRAMQADGVTARAGEWVHLVGVHDPVADTLTLYVNGVKAGSTKLAGAFYADQSMYIGASNYSGAMGSYFPGIIDDVRLLDRPVSAEEVQQMFQQRPLVKSRWMFEGTSETSPVTTPDAAGTGNALTLHGGAAKSNMGFIDFGAMKLDGTSGYATAGSVPVDTSGSFTLTGWAQAAAMPDGEVALASADGTNHSAFAVRFVPDATDPELNPGRWQLTVSDKDAADATVVTVDNGEFYDVREWNHLALVYDGFSKQARLYVNGGLSEVACVDADGDGSSDSASCEDLVPWAENALAFKATSLQVGREGTGSAAGHYFPGLVDDVWTFQGALSDAQVEWLSTHWFEVPTQVPGD</sequence>
<evidence type="ECO:0000313" key="6">
    <source>
        <dbReference type="Proteomes" id="UP000297948"/>
    </source>
</evidence>
<protein>
    <submittedName>
        <fullName evidence="5">LamG domain-containing protein</fullName>
    </submittedName>
</protein>
<dbReference type="EMBL" id="SRID01000044">
    <property type="protein sequence ID" value="TGB14965.1"/>
    <property type="molecule type" value="Genomic_DNA"/>
</dbReference>
<feature type="domain" description="LamG-like jellyroll fold" evidence="4">
    <location>
        <begin position="790"/>
        <end position="931"/>
    </location>
</feature>
<comment type="caution">
    <text evidence="5">The sequence shown here is derived from an EMBL/GenBank/DDBJ whole genome shotgun (WGS) entry which is preliminary data.</text>
</comment>
<dbReference type="InterPro" id="IPR006558">
    <property type="entry name" value="LamG-like"/>
</dbReference>
<feature type="domain" description="LamG-like jellyroll fold" evidence="4">
    <location>
        <begin position="1234"/>
        <end position="1402"/>
    </location>
</feature>
<keyword evidence="2" id="KW-1015">Disulfide bond</keyword>
<accession>A0A4Z0HAA6</accession>
<gene>
    <name evidence="5" type="ORF">E4099_07610</name>
</gene>
<evidence type="ECO:0000256" key="1">
    <source>
        <dbReference type="ARBA" id="ARBA00022729"/>
    </source>
</evidence>
<feature type="domain" description="LamG-like jellyroll fold" evidence="4">
    <location>
        <begin position="1014"/>
        <end position="1156"/>
    </location>
</feature>
<dbReference type="PANTHER" id="PTHR46943:SF1">
    <property type="entry name" value="PENTRAXIN-RELATED PROTEIN PTX3"/>
    <property type="match status" value="1"/>
</dbReference>
<evidence type="ECO:0000256" key="2">
    <source>
        <dbReference type="ARBA" id="ARBA00023157"/>
    </source>
</evidence>
<keyword evidence="1" id="KW-0732">Signal</keyword>
<dbReference type="InterPro" id="IPR042837">
    <property type="entry name" value="PTX3"/>
</dbReference>
<dbReference type="SMART" id="SM00560">
    <property type="entry name" value="LamGL"/>
    <property type="match status" value="3"/>
</dbReference>
<dbReference type="SUPFAM" id="SSF49899">
    <property type="entry name" value="Concanavalin A-like lectins/glucanases"/>
    <property type="match status" value="3"/>
</dbReference>
<evidence type="ECO:0000256" key="3">
    <source>
        <dbReference type="SAM" id="MobiDB-lite"/>
    </source>
</evidence>
<organism evidence="5 6">
    <name type="scientific">Streptomyces palmae</name>
    <dbReference type="NCBI Taxonomy" id="1701085"/>
    <lineage>
        <taxon>Bacteria</taxon>
        <taxon>Bacillati</taxon>
        <taxon>Actinomycetota</taxon>
        <taxon>Actinomycetes</taxon>
        <taxon>Kitasatosporales</taxon>
        <taxon>Streptomycetaceae</taxon>
        <taxon>Streptomyces</taxon>
    </lineage>
</organism>